<dbReference type="EMBL" id="CM041538">
    <property type="protein sequence ID" value="KAI3368150.1"/>
    <property type="molecule type" value="Genomic_DNA"/>
</dbReference>
<accession>A0ACB8WJA9</accession>
<comment type="caution">
    <text evidence="1">The sequence shown here is derived from an EMBL/GenBank/DDBJ whole genome shotgun (WGS) entry which is preliminary data.</text>
</comment>
<evidence type="ECO:0000313" key="1">
    <source>
        <dbReference type="EMBL" id="KAI3368150.1"/>
    </source>
</evidence>
<sequence length="171" mass="19259">MSCSVLQPFPNKVSRLRWKRLTQQKTRLVVRDVVCLPRGNYVAECVQGSRVLFVPDTPAEGWTGEQVLRISGHGALYILSHQDDPEADSEKSASEAPVVNRKKFCLEASTQNCLDEDTQLGAQTQAHIPSPTEEFTLDLDSILRLFRQENIDRNLETQIHVRRSDLLSSAV</sequence>
<protein>
    <submittedName>
        <fullName evidence="1">Uncharacterized protein</fullName>
    </submittedName>
</protein>
<keyword evidence="2" id="KW-1185">Reference proteome</keyword>
<proteinExistence type="predicted"/>
<gene>
    <name evidence="1" type="ORF">L3Q82_007877</name>
</gene>
<reference evidence="1" key="1">
    <citation type="submission" date="2022-04" db="EMBL/GenBank/DDBJ databases">
        <title>Jade perch genome.</title>
        <authorList>
            <person name="Chao B."/>
        </authorList>
    </citation>
    <scope>NUCLEOTIDE SEQUENCE</scope>
    <source>
        <strain evidence="1">CB-2022</strain>
    </source>
</reference>
<organism evidence="1 2">
    <name type="scientific">Scortum barcoo</name>
    <name type="common">barcoo grunter</name>
    <dbReference type="NCBI Taxonomy" id="214431"/>
    <lineage>
        <taxon>Eukaryota</taxon>
        <taxon>Metazoa</taxon>
        <taxon>Chordata</taxon>
        <taxon>Craniata</taxon>
        <taxon>Vertebrata</taxon>
        <taxon>Euteleostomi</taxon>
        <taxon>Actinopterygii</taxon>
        <taxon>Neopterygii</taxon>
        <taxon>Teleostei</taxon>
        <taxon>Neoteleostei</taxon>
        <taxon>Acanthomorphata</taxon>
        <taxon>Eupercaria</taxon>
        <taxon>Centrarchiformes</taxon>
        <taxon>Terapontoidei</taxon>
        <taxon>Terapontidae</taxon>
        <taxon>Scortum</taxon>
    </lineage>
</organism>
<evidence type="ECO:0000313" key="2">
    <source>
        <dbReference type="Proteomes" id="UP000831701"/>
    </source>
</evidence>
<name>A0ACB8WJA9_9TELE</name>
<dbReference type="Proteomes" id="UP000831701">
    <property type="component" value="Chromosome 8"/>
</dbReference>